<dbReference type="PROSITE" id="PS00455">
    <property type="entry name" value="AMP_BINDING"/>
    <property type="match status" value="1"/>
</dbReference>
<comment type="cofactor">
    <cofactor evidence="1">
        <name>pantetheine 4'-phosphate</name>
        <dbReference type="ChEBI" id="CHEBI:47942"/>
    </cofactor>
</comment>
<dbReference type="InterPro" id="IPR042099">
    <property type="entry name" value="ANL_N_sf"/>
</dbReference>
<dbReference type="SUPFAM" id="SSF56801">
    <property type="entry name" value="Acetyl-CoA synthetase-like"/>
    <property type="match status" value="1"/>
</dbReference>
<dbReference type="GO" id="GO:0017000">
    <property type="term" value="P:antibiotic biosynthetic process"/>
    <property type="evidence" value="ECO:0007669"/>
    <property type="project" value="UniProtKB-ARBA"/>
</dbReference>
<dbReference type="Pfam" id="PF00501">
    <property type="entry name" value="AMP-binding"/>
    <property type="match status" value="1"/>
</dbReference>
<dbReference type="Pfam" id="PF00550">
    <property type="entry name" value="PP-binding"/>
    <property type="match status" value="1"/>
</dbReference>
<dbReference type="PANTHER" id="PTHR45527">
    <property type="entry name" value="NONRIBOSOMAL PEPTIDE SYNTHETASE"/>
    <property type="match status" value="1"/>
</dbReference>
<dbReference type="InterPro" id="IPR045851">
    <property type="entry name" value="AMP-bd_C_sf"/>
</dbReference>
<dbReference type="NCBIfam" id="TIGR01733">
    <property type="entry name" value="AA-adenyl-dom"/>
    <property type="match status" value="1"/>
</dbReference>
<gene>
    <name evidence="5" type="ORF">HG542_09375</name>
</gene>
<keyword evidence="2" id="KW-0596">Phosphopantetheine</keyword>
<dbReference type="InterPro" id="IPR036736">
    <property type="entry name" value="ACP-like_sf"/>
</dbReference>
<dbReference type="Pfam" id="PF00668">
    <property type="entry name" value="Condensation"/>
    <property type="match status" value="1"/>
</dbReference>
<dbReference type="SUPFAM" id="SSF47336">
    <property type="entry name" value="ACP-like"/>
    <property type="match status" value="1"/>
</dbReference>
<protein>
    <submittedName>
        <fullName evidence="5">Amino acid adenylation domain-containing protein</fullName>
    </submittedName>
</protein>
<evidence type="ECO:0000256" key="3">
    <source>
        <dbReference type="ARBA" id="ARBA00022553"/>
    </source>
</evidence>
<dbReference type="InterPro" id="IPR023213">
    <property type="entry name" value="CAT-like_dom_sf"/>
</dbReference>
<reference evidence="5 6" key="1">
    <citation type="submission" date="2020-04" db="EMBL/GenBank/DDBJ databases">
        <title>Draft Genome Sequence of Streptomyces morookaense DSM 40503, an 8-azaguanine-producing strain.</title>
        <authorList>
            <person name="Qi J."/>
            <person name="Gao J.-M."/>
        </authorList>
    </citation>
    <scope>NUCLEOTIDE SEQUENCE [LARGE SCALE GENOMIC DNA]</scope>
    <source>
        <strain evidence="5 6">DSM 40503</strain>
    </source>
</reference>
<dbReference type="Gene3D" id="3.40.50.12780">
    <property type="entry name" value="N-terminal domain of ligase-like"/>
    <property type="match status" value="1"/>
</dbReference>
<dbReference type="AlphaFoldDB" id="A0A7Y7B2X0"/>
<dbReference type="InterPro" id="IPR010071">
    <property type="entry name" value="AA_adenyl_dom"/>
</dbReference>
<accession>A0A7Y7B2X0</accession>
<dbReference type="PANTHER" id="PTHR45527:SF1">
    <property type="entry name" value="FATTY ACID SYNTHASE"/>
    <property type="match status" value="1"/>
</dbReference>
<name>A0A7Y7B2X0_STRMO</name>
<dbReference type="InterPro" id="IPR009081">
    <property type="entry name" value="PP-bd_ACP"/>
</dbReference>
<keyword evidence="6" id="KW-1185">Reference proteome</keyword>
<dbReference type="GO" id="GO:0008610">
    <property type="term" value="P:lipid biosynthetic process"/>
    <property type="evidence" value="ECO:0007669"/>
    <property type="project" value="UniProtKB-ARBA"/>
</dbReference>
<dbReference type="RefSeq" id="WP_171079652.1">
    <property type="nucleotide sequence ID" value="NZ_BNBU01000003.1"/>
</dbReference>
<evidence type="ECO:0000256" key="1">
    <source>
        <dbReference type="ARBA" id="ARBA00001957"/>
    </source>
</evidence>
<proteinExistence type="predicted"/>
<dbReference type="InterPro" id="IPR000873">
    <property type="entry name" value="AMP-dep_synth/lig_dom"/>
</dbReference>
<evidence type="ECO:0000313" key="6">
    <source>
        <dbReference type="Proteomes" id="UP000587462"/>
    </source>
</evidence>
<dbReference type="GO" id="GO:0003824">
    <property type="term" value="F:catalytic activity"/>
    <property type="evidence" value="ECO:0007669"/>
    <property type="project" value="InterPro"/>
</dbReference>
<dbReference type="InterPro" id="IPR020806">
    <property type="entry name" value="PKS_PP-bd"/>
</dbReference>
<dbReference type="Pfam" id="PF13193">
    <property type="entry name" value="AMP-binding_C"/>
    <property type="match status" value="1"/>
</dbReference>
<feature type="domain" description="Carrier" evidence="4">
    <location>
        <begin position="953"/>
        <end position="1029"/>
    </location>
</feature>
<organism evidence="5 6">
    <name type="scientific">Streptomyces morookaense</name>
    <name type="common">Streptoverticillium morookaense</name>
    <dbReference type="NCBI Taxonomy" id="1970"/>
    <lineage>
        <taxon>Bacteria</taxon>
        <taxon>Bacillati</taxon>
        <taxon>Actinomycetota</taxon>
        <taxon>Actinomycetes</taxon>
        <taxon>Kitasatosporales</taxon>
        <taxon>Streptomycetaceae</taxon>
        <taxon>Streptomyces</taxon>
    </lineage>
</organism>
<dbReference type="Gene3D" id="1.10.1200.10">
    <property type="entry name" value="ACP-like"/>
    <property type="match status" value="1"/>
</dbReference>
<dbReference type="GO" id="GO:0031177">
    <property type="term" value="F:phosphopantetheine binding"/>
    <property type="evidence" value="ECO:0007669"/>
    <property type="project" value="InterPro"/>
</dbReference>
<sequence>MTAASAAPPATPAQLKLHTHAQLFPDDASFNLCAAYRITGDVDVERLRTVLRRLGAGIRALNTAFEQHAGTVRAVHRRPAEEPDVPVTVLTGDAREEVARILAEQADTPLPPDAPRQYDFRIYRDDEAVHLTLLFSHLVNDGYSFYNFAAELERLYADPQSALSPACEDDPAALVQPAAPSPAAVEFFRERLGHLTTLGDDRLQGRRTAGGALRGEERRLELGAGLSAAVRARAKDLGCTPFAFFLAAYLVTYARVTGNRALVAGIPLANRRGLRQRQAFGYYVNTLPLAVDLGDHGTFEDLLRTVQSTSVGMLRHQDLDLGAAAREAAPRIGSGLLATDNAFTYYKQPLEIRLPGTTVESLPLPRRLVKYPLSMNVEDYGADFAVNVECSDEQWATDPLAVMHHVVGLAAEDPKRRLEDIPALPPAAEAQLFALVNPEAGQEPFAVPASLAAWFEETARTHPQRTAVRAEDGTLTYAELDERADRVARRLLEQVPGGHVGIAMRRGTDLVAVILGTLKARKTYVPLDPHSPTARIEQILTAFPEGIAVVEDEEHWPSSGVRSLPADGLLAPGTAGERPPVPEDDPEACAYVIFTSGSTGRPKGVQVTHRNVMRLMRGSERHFGFGPGDTWSLFHSYAFDFSVWEIFGAVLYGGTLAVVPETCAKSPDAFKEFLVREQVTVLNQTPSAFSQLLKVLAPEDAGRLAVRSVVFGGEALRYSALLPWYEIMGERAQLVNMYGITETTVHVTHHAITPESARTETASVIGRPLPDLTVTVVDEDGNTCPPGVPGEMIVGGAGVTAGYLGRPELTAERFPLRGGERVYRSGDLGAVRPDGTLVHLGRIDKQVQLRGFRIELGEIETALLTVGGVRECAVRLDERDPQHPQLVAFAAGPAVPDDAAVRQVLRERLPAYMVPARIVRTAALPLTINGKVDEAALPWPADATAAAPEHAAAGSASTEDAVRAVWSRVLPGVTFGPDDNFFDIGGSSMHVVEVHRLLREALAVPELEMIELFSHTTVRRLAAHIDTARGTIND</sequence>
<dbReference type="PROSITE" id="PS50075">
    <property type="entry name" value="CARRIER"/>
    <property type="match status" value="1"/>
</dbReference>
<dbReference type="InterPro" id="IPR001242">
    <property type="entry name" value="Condensation_dom"/>
</dbReference>
<evidence type="ECO:0000313" key="5">
    <source>
        <dbReference type="EMBL" id="NVK77875.1"/>
    </source>
</evidence>
<evidence type="ECO:0000259" key="4">
    <source>
        <dbReference type="PROSITE" id="PS50075"/>
    </source>
</evidence>
<dbReference type="SUPFAM" id="SSF52777">
    <property type="entry name" value="CoA-dependent acyltransferases"/>
    <property type="match status" value="2"/>
</dbReference>
<dbReference type="Gene3D" id="3.30.559.10">
    <property type="entry name" value="Chloramphenicol acetyltransferase-like domain"/>
    <property type="match status" value="1"/>
</dbReference>
<dbReference type="InterPro" id="IPR025110">
    <property type="entry name" value="AMP-bd_C"/>
</dbReference>
<dbReference type="EMBL" id="JABBXF010000016">
    <property type="protein sequence ID" value="NVK77875.1"/>
    <property type="molecule type" value="Genomic_DNA"/>
</dbReference>
<dbReference type="Proteomes" id="UP000587462">
    <property type="component" value="Unassembled WGS sequence"/>
</dbReference>
<dbReference type="GO" id="GO:0043041">
    <property type="term" value="P:amino acid activation for nonribosomal peptide biosynthetic process"/>
    <property type="evidence" value="ECO:0007669"/>
    <property type="project" value="TreeGrafter"/>
</dbReference>
<dbReference type="Gene3D" id="3.30.559.30">
    <property type="entry name" value="Nonribosomal peptide synthetase, condensation domain"/>
    <property type="match status" value="1"/>
</dbReference>
<evidence type="ECO:0000256" key="2">
    <source>
        <dbReference type="ARBA" id="ARBA00022450"/>
    </source>
</evidence>
<dbReference type="Gene3D" id="3.30.300.30">
    <property type="match status" value="1"/>
</dbReference>
<keyword evidence="3" id="KW-0597">Phosphoprotein</keyword>
<dbReference type="InterPro" id="IPR020845">
    <property type="entry name" value="AMP-binding_CS"/>
</dbReference>
<dbReference type="GO" id="GO:0044550">
    <property type="term" value="P:secondary metabolite biosynthetic process"/>
    <property type="evidence" value="ECO:0007669"/>
    <property type="project" value="TreeGrafter"/>
</dbReference>
<dbReference type="GO" id="GO:0005737">
    <property type="term" value="C:cytoplasm"/>
    <property type="evidence" value="ECO:0007669"/>
    <property type="project" value="TreeGrafter"/>
</dbReference>
<dbReference type="SMART" id="SM00823">
    <property type="entry name" value="PKS_PP"/>
    <property type="match status" value="1"/>
</dbReference>
<dbReference type="FunFam" id="3.40.50.980:FF:000002">
    <property type="entry name" value="Enterobactin synthetase component F"/>
    <property type="match status" value="1"/>
</dbReference>
<comment type="caution">
    <text evidence="5">The sequence shown here is derived from an EMBL/GenBank/DDBJ whole genome shotgun (WGS) entry which is preliminary data.</text>
</comment>